<proteinExistence type="predicted"/>
<organism evidence="1 2">
    <name type="scientific">Roseateles aquae</name>
    <dbReference type="NCBI Taxonomy" id="3077235"/>
    <lineage>
        <taxon>Bacteria</taxon>
        <taxon>Pseudomonadati</taxon>
        <taxon>Pseudomonadota</taxon>
        <taxon>Betaproteobacteria</taxon>
        <taxon>Burkholderiales</taxon>
        <taxon>Sphaerotilaceae</taxon>
        <taxon>Roseateles</taxon>
    </lineage>
</organism>
<accession>A0ABU3P8B1</accession>
<gene>
    <name evidence="1" type="ORF">RQP53_01660</name>
</gene>
<evidence type="ECO:0000313" key="2">
    <source>
        <dbReference type="Proteomes" id="UP001246372"/>
    </source>
</evidence>
<sequence>MVIKQVKQWFVARANAARWKAVAEWADDRGAQFKLSRDARGFVVEHQRHQGNLRIEWGPSQRSYIDGYELRIRAEARLNSELQMLVLDKTLMERLEKEVFEAYTDTLRTRVDTDTPEEMRWLVMFPKLRHIASKLVRQHFGVLGVNQELPTIWLDGLLSDLLAQASQDLLAQGRPFVLMCQRGNVYLRCAMNQVVLADIQQLLKLAEVAVQESQRVNVRLQDGGPWPTTTSVAWQTRPPEADVPF</sequence>
<reference evidence="1" key="1">
    <citation type="submission" date="2023-09" db="EMBL/GenBank/DDBJ databases">
        <title>Paucibacter sp. APW11 Genome sequencing and assembly.</title>
        <authorList>
            <person name="Kim I."/>
        </authorList>
    </citation>
    <scope>NUCLEOTIDE SEQUENCE</scope>
    <source>
        <strain evidence="1">APW11</strain>
    </source>
</reference>
<dbReference type="EMBL" id="JAVXZY010000001">
    <property type="protein sequence ID" value="MDT8997976.1"/>
    <property type="molecule type" value="Genomic_DNA"/>
</dbReference>
<comment type="caution">
    <text evidence="1">The sequence shown here is derived from an EMBL/GenBank/DDBJ whole genome shotgun (WGS) entry which is preliminary data.</text>
</comment>
<dbReference type="Proteomes" id="UP001246372">
    <property type="component" value="Unassembled WGS sequence"/>
</dbReference>
<dbReference type="RefSeq" id="WP_315648241.1">
    <property type="nucleotide sequence ID" value="NZ_JAVXZY010000001.1"/>
</dbReference>
<keyword evidence="2" id="KW-1185">Reference proteome</keyword>
<evidence type="ECO:0000313" key="1">
    <source>
        <dbReference type="EMBL" id="MDT8997976.1"/>
    </source>
</evidence>
<protein>
    <submittedName>
        <fullName evidence="1">Uncharacterized protein</fullName>
    </submittedName>
</protein>
<name>A0ABU3P8B1_9BURK</name>